<dbReference type="OrthoDB" id="127638at2"/>
<evidence type="ECO:0000313" key="7">
    <source>
        <dbReference type="EMBL" id="SDP49303.1"/>
    </source>
</evidence>
<feature type="transmembrane region" description="Helical" evidence="6">
    <location>
        <begin position="329"/>
        <end position="349"/>
    </location>
</feature>
<dbReference type="AlphaFoldDB" id="A0A1H0T5H6"/>
<evidence type="ECO:0000256" key="2">
    <source>
        <dbReference type="ARBA" id="ARBA00022475"/>
    </source>
</evidence>
<reference evidence="7 8" key="1">
    <citation type="submission" date="2016-10" db="EMBL/GenBank/DDBJ databases">
        <authorList>
            <person name="de Groot N.N."/>
        </authorList>
    </citation>
    <scope>NUCLEOTIDE SEQUENCE [LARGE SCALE GENOMIC DNA]</scope>
    <source>
        <strain evidence="7 8">DSM 12130</strain>
    </source>
</reference>
<accession>A0A1H0T5H6</accession>
<evidence type="ECO:0000256" key="4">
    <source>
        <dbReference type="ARBA" id="ARBA00022989"/>
    </source>
</evidence>
<dbReference type="InterPro" id="IPR050367">
    <property type="entry name" value="APC_superfamily"/>
</dbReference>
<dbReference type="STRING" id="91360.SAMN05660330_02939"/>
<keyword evidence="4 6" id="KW-1133">Transmembrane helix</keyword>
<dbReference type="Pfam" id="PF13520">
    <property type="entry name" value="AA_permease_2"/>
    <property type="match status" value="1"/>
</dbReference>
<proteinExistence type="predicted"/>
<feature type="transmembrane region" description="Helical" evidence="6">
    <location>
        <begin position="43"/>
        <end position="69"/>
    </location>
</feature>
<feature type="transmembrane region" description="Helical" evidence="6">
    <location>
        <begin position="128"/>
        <end position="146"/>
    </location>
</feature>
<feature type="transmembrane region" description="Helical" evidence="6">
    <location>
        <begin position="423"/>
        <end position="440"/>
    </location>
</feature>
<keyword evidence="5 6" id="KW-0472">Membrane</keyword>
<dbReference type="Gene3D" id="1.20.1740.10">
    <property type="entry name" value="Amino acid/polyamine transporter I"/>
    <property type="match status" value="1"/>
</dbReference>
<protein>
    <submittedName>
        <fullName evidence="7">Amino acid transporter</fullName>
    </submittedName>
</protein>
<dbReference type="EMBL" id="FNJI01000022">
    <property type="protein sequence ID" value="SDP49303.1"/>
    <property type="molecule type" value="Genomic_DNA"/>
</dbReference>
<evidence type="ECO:0000256" key="3">
    <source>
        <dbReference type="ARBA" id="ARBA00022692"/>
    </source>
</evidence>
<keyword evidence="3 6" id="KW-0812">Transmembrane</keyword>
<feature type="transmembrane region" description="Helical" evidence="6">
    <location>
        <begin position="12"/>
        <end position="31"/>
    </location>
</feature>
<organism evidence="7 8">
    <name type="scientific">Desulforhopalus singaporensis</name>
    <dbReference type="NCBI Taxonomy" id="91360"/>
    <lineage>
        <taxon>Bacteria</taxon>
        <taxon>Pseudomonadati</taxon>
        <taxon>Thermodesulfobacteriota</taxon>
        <taxon>Desulfobulbia</taxon>
        <taxon>Desulfobulbales</taxon>
        <taxon>Desulfocapsaceae</taxon>
        <taxon>Desulforhopalus</taxon>
    </lineage>
</organism>
<feature type="transmembrane region" description="Helical" evidence="6">
    <location>
        <begin position="158"/>
        <end position="176"/>
    </location>
</feature>
<dbReference type="RefSeq" id="WP_092224148.1">
    <property type="nucleotide sequence ID" value="NZ_FNJI01000022.1"/>
</dbReference>
<evidence type="ECO:0000256" key="1">
    <source>
        <dbReference type="ARBA" id="ARBA00004651"/>
    </source>
</evidence>
<evidence type="ECO:0000313" key="8">
    <source>
        <dbReference type="Proteomes" id="UP000199073"/>
    </source>
</evidence>
<feature type="transmembrane region" description="Helical" evidence="6">
    <location>
        <begin position="276"/>
        <end position="309"/>
    </location>
</feature>
<dbReference type="Proteomes" id="UP000199073">
    <property type="component" value="Unassembled WGS sequence"/>
</dbReference>
<keyword evidence="2" id="KW-1003">Cell membrane</keyword>
<gene>
    <name evidence="7" type="ORF">SAMN05660330_02939</name>
</gene>
<feature type="transmembrane region" description="Helical" evidence="6">
    <location>
        <begin position="395"/>
        <end position="417"/>
    </location>
</feature>
<keyword evidence="8" id="KW-1185">Reference proteome</keyword>
<dbReference type="PIRSF" id="PIRSF006060">
    <property type="entry name" value="AA_transporter"/>
    <property type="match status" value="1"/>
</dbReference>
<sequence>MAEDNTQKLKRSATWKLGVTIILTGILDWTYLSGPAVEKVGAWAPLAWISTVVAIAVICYCSLEILLMFPNKAGGLATCIIEGFKKRHPIFAVISQWGYVTGWGLAVGAIAAFASYFIKYFIEFPDAYINYVAIGILTGVFLINLISIEIIEKLQSLIFVLFGLTVMVIAGAFIKLPMLSPDFSGVQINASDTNPAAVFLSACFLVGWSACAMEAVLTLIAEYKQPEKDTKKALSSSAAVMLVMTLTICGAMTWYLPLDVVLNDPYTPLLPLAETIYGSMFARIFGFCLIVGLVIGANACFLPASRVLFEASRSGLMPKCFGKLNKNQVPFVAILSIYAVNFLFLMTTGGEQPTFMVVAGGISYFLMVFFAGLAVPMMRKDFPDLARPYKTPNLICALSVVASFFFLTLLIAGTIPYGLKNCLYGIGATLVAIPLYWYRVHVEDKREAEPIQDSV</sequence>
<dbReference type="PANTHER" id="PTHR42770">
    <property type="entry name" value="AMINO ACID TRANSPORTER-RELATED"/>
    <property type="match status" value="1"/>
</dbReference>
<feature type="transmembrane region" description="Helical" evidence="6">
    <location>
        <begin position="355"/>
        <end position="375"/>
    </location>
</feature>
<dbReference type="GO" id="GO:0005886">
    <property type="term" value="C:plasma membrane"/>
    <property type="evidence" value="ECO:0007669"/>
    <property type="project" value="UniProtKB-SubCell"/>
</dbReference>
<dbReference type="InterPro" id="IPR002293">
    <property type="entry name" value="AA/rel_permease1"/>
</dbReference>
<feature type="transmembrane region" description="Helical" evidence="6">
    <location>
        <begin position="196"/>
        <end position="221"/>
    </location>
</feature>
<dbReference type="GO" id="GO:0022857">
    <property type="term" value="F:transmembrane transporter activity"/>
    <property type="evidence" value="ECO:0007669"/>
    <property type="project" value="InterPro"/>
</dbReference>
<dbReference type="PANTHER" id="PTHR42770:SF7">
    <property type="entry name" value="MEMBRANE PROTEIN"/>
    <property type="match status" value="1"/>
</dbReference>
<comment type="subcellular location">
    <subcellularLocation>
        <location evidence="1">Cell membrane</location>
        <topology evidence="1">Multi-pass membrane protein</topology>
    </subcellularLocation>
</comment>
<evidence type="ECO:0000256" key="5">
    <source>
        <dbReference type="ARBA" id="ARBA00023136"/>
    </source>
</evidence>
<feature type="transmembrane region" description="Helical" evidence="6">
    <location>
        <begin position="233"/>
        <end position="256"/>
    </location>
</feature>
<feature type="transmembrane region" description="Helical" evidence="6">
    <location>
        <begin position="90"/>
        <end position="116"/>
    </location>
</feature>
<evidence type="ECO:0000256" key="6">
    <source>
        <dbReference type="SAM" id="Phobius"/>
    </source>
</evidence>
<name>A0A1H0T5H6_9BACT</name>